<protein>
    <submittedName>
        <fullName evidence="1">Ubiquinone/menaquinone biosynthesis C-methylase UbiE</fullName>
    </submittedName>
</protein>
<evidence type="ECO:0000313" key="1">
    <source>
        <dbReference type="EMBL" id="PZW34505.1"/>
    </source>
</evidence>
<keyword evidence="1" id="KW-0808">Transferase</keyword>
<dbReference type="CDD" id="cd02440">
    <property type="entry name" value="AdoMet_MTases"/>
    <property type="match status" value="1"/>
</dbReference>
<dbReference type="OrthoDB" id="159106at2"/>
<dbReference type="Pfam" id="PF13489">
    <property type="entry name" value="Methyltransf_23"/>
    <property type="match status" value="1"/>
</dbReference>
<dbReference type="RefSeq" id="WP_111320104.1">
    <property type="nucleotide sequence ID" value="NZ_BIFX01000001.1"/>
</dbReference>
<dbReference type="Gene3D" id="3.40.50.150">
    <property type="entry name" value="Vaccinia Virus protein VP39"/>
    <property type="match status" value="1"/>
</dbReference>
<keyword evidence="1" id="KW-0489">Methyltransferase</keyword>
<dbReference type="EMBL" id="QKUF01000002">
    <property type="protein sequence ID" value="PZW34505.1"/>
    <property type="molecule type" value="Genomic_DNA"/>
</dbReference>
<keyword evidence="2" id="KW-1185">Reference proteome</keyword>
<dbReference type="GO" id="GO:0032259">
    <property type="term" value="P:methylation"/>
    <property type="evidence" value="ECO:0007669"/>
    <property type="project" value="UniProtKB-KW"/>
</dbReference>
<organism evidence="1 2">
    <name type="scientific">Thermosporothrix hazakensis</name>
    <dbReference type="NCBI Taxonomy" id="644383"/>
    <lineage>
        <taxon>Bacteria</taxon>
        <taxon>Bacillati</taxon>
        <taxon>Chloroflexota</taxon>
        <taxon>Ktedonobacteria</taxon>
        <taxon>Ktedonobacterales</taxon>
        <taxon>Thermosporotrichaceae</taxon>
        <taxon>Thermosporothrix</taxon>
    </lineage>
</organism>
<reference evidence="1 2" key="1">
    <citation type="submission" date="2018-06" db="EMBL/GenBank/DDBJ databases">
        <title>Genomic Encyclopedia of Archaeal and Bacterial Type Strains, Phase II (KMG-II): from individual species to whole genera.</title>
        <authorList>
            <person name="Goeker M."/>
        </authorList>
    </citation>
    <scope>NUCLEOTIDE SEQUENCE [LARGE SCALE GENOMIC DNA]</scope>
    <source>
        <strain evidence="1 2">ATCC BAA-1881</strain>
    </source>
</reference>
<accession>A0A326UDB7</accession>
<comment type="caution">
    <text evidence="1">The sequence shown here is derived from an EMBL/GenBank/DDBJ whole genome shotgun (WGS) entry which is preliminary data.</text>
</comment>
<dbReference type="AlphaFoldDB" id="A0A326UDB7"/>
<gene>
    <name evidence="1" type="ORF">EI42_01342</name>
</gene>
<dbReference type="GO" id="GO:0008168">
    <property type="term" value="F:methyltransferase activity"/>
    <property type="evidence" value="ECO:0007669"/>
    <property type="project" value="UniProtKB-KW"/>
</dbReference>
<sequence>MLRSLQEYPHYFRSSSKAFLDADGSGSQAHRVEEWLLSLLVEPAFQVAERTGLFSRLRLPFESVDELIEQSHFDPRCTRCILQVLLAAGVLELRDGRYIQRMHSVPDVFHQIALALQTLQQSIEDGLFAAVSEDGALPAHASETLIWLGIARREDERLVLTEAGRRYFVPNQECYLGQYVCSMRKVLLHIITRLESLLKTGQTETSQKPEVLKSLVSLLYPLHQEEAQQVADTLFKRGEVKRVLDLGTGSGVWSIALARKKRDIRVDALDVPAVLESTRAFAKRCKVLSQFRFTDGDLLQTETWGEPPYDVIYLGYVCNGCSAADNQRILTACAQYLRPGGHLVLADYCADQMGTLLPALHALFQATLAREGGIYAAETYSGWCQEAGFSELEQRSVSAGVALFLARAAASQEHQEAVAVGATVAE</sequence>
<dbReference type="Proteomes" id="UP000248806">
    <property type="component" value="Unassembled WGS sequence"/>
</dbReference>
<proteinExistence type="predicted"/>
<name>A0A326UDB7_THEHA</name>
<evidence type="ECO:0000313" key="2">
    <source>
        <dbReference type="Proteomes" id="UP000248806"/>
    </source>
</evidence>
<dbReference type="InterPro" id="IPR029063">
    <property type="entry name" value="SAM-dependent_MTases_sf"/>
</dbReference>
<keyword evidence="1" id="KW-0830">Ubiquinone</keyword>
<dbReference type="SUPFAM" id="SSF53335">
    <property type="entry name" value="S-adenosyl-L-methionine-dependent methyltransferases"/>
    <property type="match status" value="1"/>
</dbReference>